<organism evidence="3 4">
    <name type="scientific">Pseudocohnilembus persalinus</name>
    <name type="common">Ciliate</name>
    <dbReference type="NCBI Taxonomy" id="266149"/>
    <lineage>
        <taxon>Eukaryota</taxon>
        <taxon>Sar</taxon>
        <taxon>Alveolata</taxon>
        <taxon>Ciliophora</taxon>
        <taxon>Intramacronucleata</taxon>
        <taxon>Oligohymenophorea</taxon>
        <taxon>Scuticociliatia</taxon>
        <taxon>Philasterida</taxon>
        <taxon>Pseudocohnilembidae</taxon>
        <taxon>Pseudocohnilembus</taxon>
    </lineage>
</organism>
<comment type="caution">
    <text evidence="3">The sequence shown here is derived from an EMBL/GenBank/DDBJ whole genome shotgun (WGS) entry which is preliminary data.</text>
</comment>
<feature type="compositionally biased region" description="Low complexity" evidence="2">
    <location>
        <begin position="526"/>
        <end position="537"/>
    </location>
</feature>
<evidence type="ECO:0000313" key="4">
    <source>
        <dbReference type="Proteomes" id="UP000054937"/>
    </source>
</evidence>
<dbReference type="Gene3D" id="1.25.40.10">
    <property type="entry name" value="Tetratricopeptide repeat domain"/>
    <property type="match status" value="2"/>
</dbReference>
<dbReference type="SMART" id="SM00028">
    <property type="entry name" value="TPR"/>
    <property type="match status" value="5"/>
</dbReference>
<dbReference type="InterPro" id="IPR019734">
    <property type="entry name" value="TPR_rpt"/>
</dbReference>
<dbReference type="PANTHER" id="PTHR13309">
    <property type="entry name" value="NUCLEAR FRAGILE X MENTAL RETARDATION PROTEIN INTERACTING PROTEIN 1"/>
    <property type="match status" value="1"/>
</dbReference>
<feature type="region of interest" description="Disordered" evidence="2">
    <location>
        <begin position="478"/>
        <end position="537"/>
    </location>
</feature>
<protein>
    <recommendedName>
        <fullName evidence="5">Tetratricopeptide repeat protein</fullName>
    </recommendedName>
</protein>
<keyword evidence="1" id="KW-0175">Coiled coil</keyword>
<dbReference type="GO" id="GO:0000492">
    <property type="term" value="P:box C/D snoRNP assembly"/>
    <property type="evidence" value="ECO:0007669"/>
    <property type="project" value="TreeGrafter"/>
</dbReference>
<dbReference type="AlphaFoldDB" id="A0A0V0QB76"/>
<dbReference type="EMBL" id="LDAU01000214">
    <property type="protein sequence ID" value="KRW99335.1"/>
    <property type="molecule type" value="Genomic_DNA"/>
</dbReference>
<dbReference type="InterPro" id="IPR011990">
    <property type="entry name" value="TPR-like_helical_dom_sf"/>
</dbReference>
<dbReference type="GO" id="GO:0005634">
    <property type="term" value="C:nucleus"/>
    <property type="evidence" value="ECO:0007669"/>
    <property type="project" value="TreeGrafter"/>
</dbReference>
<keyword evidence="4" id="KW-1185">Reference proteome</keyword>
<evidence type="ECO:0000256" key="2">
    <source>
        <dbReference type="SAM" id="MobiDB-lite"/>
    </source>
</evidence>
<proteinExistence type="predicted"/>
<feature type="region of interest" description="Disordered" evidence="2">
    <location>
        <begin position="9"/>
        <end position="51"/>
    </location>
</feature>
<accession>A0A0V0QB76</accession>
<gene>
    <name evidence="3" type="ORF">PPERSA_02447</name>
</gene>
<dbReference type="GO" id="GO:0003723">
    <property type="term" value="F:RNA binding"/>
    <property type="evidence" value="ECO:0007669"/>
    <property type="project" value="InterPro"/>
</dbReference>
<feature type="compositionally biased region" description="Low complexity" evidence="2">
    <location>
        <begin position="15"/>
        <end position="37"/>
    </location>
</feature>
<sequence length="867" mass="102527">MYNDQIFWENDTPISKNWNNKNSQNSQKNENSQQQKSILTDNEEDEQPDSLSQPLFDELKELDQEIQNNNNLSEFQILELRKKQMAIIKLLVFVHNKSFYLMVNAETALGEAYYNYECYEQALYHLILAERRNSQLYGDNSQRILYQINILILLGKCNFKLKEYQDALDYLEQAKDFQNQQNQPSFETTKLIASCLQEMEKYEQALQLYDEALEEQKNYNKQIKLEKVNEQLDEKDVKEEQQTMLEQQAQMLVDKAKTLALQEKYFDAIRVQKLAIDKFVESQSSKIVVAEQFKTLSVYQCQSGQIQNQIISLNNILELFKTEYGPFDKRVIKIIREIAIEQMKQGNQQDALTNLYQSEKIEEKVYGFESLNVAKTQKIIGQVLILLSHYEDAKRYLEKSIKIYDKLHYKKDVEELKQKIRFIKDLKRKDLQEDSQQQLENEGKSETSNMTEKIIQQQNFNSNKNSKQELEPKQIINDSQEQQEQIEEEKIQDKKQKLSVQNSQKRKTNEQIIKVENDPKNEENSENIQQQKQQQYSVKQQIGEERQIKEEILDFMFEQNITDSQLLQFQNFLNSDDIKSAHLGLILKQVQTHFKELFQVSQVRIYVQKKGIKRSKNPEKVNYSNFDEEEENYMEDDDDDYDVNCDEEKFIFYDEDKEKKIINERVMLQQKREPTSLNINTKSFKEARQNLSSALYSNYQITISGAEINKQNNSEKFNESHKQNGVQSLKQTEYKTIVDKMKEEKQKNEKIIQQVEKNLSLQDITNKVLVSAGICGNVYRLEDFQYLKNSYNNNPFFNASVDLKTQMPIICFTIYQQDRTKIGVIQCQNPQGISSMIYNQNNDKPSIQQLKLFQFGLILCNNIEQYQ</sequence>
<dbReference type="InParanoid" id="A0A0V0QB76"/>
<feature type="coiled-coil region" evidence="1">
    <location>
        <begin position="161"/>
        <end position="248"/>
    </location>
</feature>
<name>A0A0V0QB76_PSEPJ</name>
<feature type="compositionally biased region" description="Basic and acidic residues" evidence="2">
    <location>
        <begin position="507"/>
        <end position="523"/>
    </location>
</feature>
<evidence type="ECO:0008006" key="5">
    <source>
        <dbReference type="Google" id="ProtNLM"/>
    </source>
</evidence>
<dbReference type="SUPFAM" id="SSF48452">
    <property type="entry name" value="TPR-like"/>
    <property type="match status" value="2"/>
</dbReference>
<evidence type="ECO:0000313" key="3">
    <source>
        <dbReference type="EMBL" id="KRW99335.1"/>
    </source>
</evidence>
<dbReference type="InterPro" id="IPR039136">
    <property type="entry name" value="NUFIP1-like"/>
</dbReference>
<dbReference type="PANTHER" id="PTHR13309:SF0">
    <property type="entry name" value="FMR1-INTERACTING PROTEIN NUFIP1"/>
    <property type="match status" value="1"/>
</dbReference>
<reference evidence="3 4" key="1">
    <citation type="journal article" date="2015" name="Sci. Rep.">
        <title>Genome of the facultative scuticociliatosis pathogen Pseudocohnilembus persalinus provides insight into its virulence through horizontal gene transfer.</title>
        <authorList>
            <person name="Xiong J."/>
            <person name="Wang G."/>
            <person name="Cheng J."/>
            <person name="Tian M."/>
            <person name="Pan X."/>
            <person name="Warren A."/>
            <person name="Jiang C."/>
            <person name="Yuan D."/>
            <person name="Miao W."/>
        </authorList>
    </citation>
    <scope>NUCLEOTIDE SEQUENCE [LARGE SCALE GENOMIC DNA]</scope>
    <source>
        <strain evidence="3">36N120E</strain>
    </source>
</reference>
<dbReference type="OrthoDB" id="626167at2759"/>
<dbReference type="Proteomes" id="UP000054937">
    <property type="component" value="Unassembled WGS sequence"/>
</dbReference>
<evidence type="ECO:0000256" key="1">
    <source>
        <dbReference type="SAM" id="Coils"/>
    </source>
</evidence>